<evidence type="ECO:0000313" key="1">
    <source>
        <dbReference type="EMBL" id="SVD89856.1"/>
    </source>
</evidence>
<dbReference type="EMBL" id="UINC01180582">
    <property type="protein sequence ID" value="SVD89856.1"/>
    <property type="molecule type" value="Genomic_DNA"/>
</dbReference>
<accession>A0A382Z2Y2</accession>
<evidence type="ECO:0008006" key="2">
    <source>
        <dbReference type="Google" id="ProtNLM"/>
    </source>
</evidence>
<reference evidence="1" key="1">
    <citation type="submission" date="2018-05" db="EMBL/GenBank/DDBJ databases">
        <authorList>
            <person name="Lanie J.A."/>
            <person name="Ng W.-L."/>
            <person name="Kazmierczak K.M."/>
            <person name="Andrzejewski T.M."/>
            <person name="Davidsen T.M."/>
            <person name="Wayne K.J."/>
            <person name="Tettelin H."/>
            <person name="Glass J.I."/>
            <person name="Rusch D."/>
            <person name="Podicherti R."/>
            <person name="Tsui H.-C.T."/>
            <person name="Winkler M.E."/>
        </authorList>
    </citation>
    <scope>NUCLEOTIDE SEQUENCE</scope>
</reference>
<proteinExistence type="predicted"/>
<name>A0A382Z2Y2_9ZZZZ</name>
<gene>
    <name evidence="1" type="ORF">METZ01_LOCUS442710</name>
</gene>
<dbReference type="AlphaFoldDB" id="A0A382Z2Y2"/>
<sequence length="118" mass="13723">MNNICLLAWLDDWHMSARLAKLSSLNSYELKFLENIPELSNVSSPILLIIDMDKIDEEKFQNVTKLKDEVSIFILGYIRELNSKRVAYFRNLGYDMVLRRNKLLMNMGPIIKKITDAG</sequence>
<protein>
    <recommendedName>
        <fullName evidence="2">Response regulatory domain-containing protein</fullName>
    </recommendedName>
</protein>
<organism evidence="1">
    <name type="scientific">marine metagenome</name>
    <dbReference type="NCBI Taxonomy" id="408172"/>
    <lineage>
        <taxon>unclassified sequences</taxon>
        <taxon>metagenomes</taxon>
        <taxon>ecological metagenomes</taxon>
    </lineage>
</organism>